<dbReference type="CDD" id="cd00814">
    <property type="entry name" value="MetRS_core"/>
    <property type="match status" value="1"/>
</dbReference>
<dbReference type="InterPro" id="IPR009080">
    <property type="entry name" value="tRNAsynth_Ia_anticodon-bd"/>
</dbReference>
<feature type="binding site" evidence="16">
    <location>
        <position position="182"/>
    </location>
    <ligand>
        <name>Zn(2+)</name>
        <dbReference type="ChEBI" id="CHEBI:29105"/>
    </ligand>
</feature>
<comment type="similarity">
    <text evidence="3 16">Belongs to the class-I aminoacyl-tRNA synthetase family. MetG type 1 subfamily.</text>
</comment>
<keyword evidence="6 16" id="KW-0820">tRNA-binding</keyword>
<evidence type="ECO:0000256" key="13">
    <source>
        <dbReference type="ARBA" id="ARBA00022917"/>
    </source>
</evidence>
<evidence type="ECO:0000256" key="14">
    <source>
        <dbReference type="ARBA" id="ARBA00023146"/>
    </source>
</evidence>
<dbReference type="PROSITE" id="PS00178">
    <property type="entry name" value="AA_TRNA_LIGASE_I"/>
    <property type="match status" value="1"/>
</dbReference>
<sequence>MLEIRVLKILFVSPKDRKPHSLLQLSFCIIPNPFLNRLMNKRKILVTSALPYANGSIHLGHLVEYIQTDIWVRFQKMQEHEVHYVCADDAHGTPIMLRAEQESITPRQLIDRVWHEHKADFDGFHIGFDHYYTTDSPENQAFCEDIYRQLRARDLIAKRSVEQFYDPVKQMFLPDRYIKGECPRCHAGDQYGDSCEVCGATYSPTDLISPYSAVSGAKPERRTSNHYFFKLSDVRCETFLKNWIFESIPAQPGVALETRPRLQPEAANKMNEWLSAGLVDWDISRDAPYFGFPIPHTGGKKFFYVWLDAPVGYFGSFKNYFKQNQRTQAEIDEFLRPGGNTEMVHFIGKDILYFHALFWPAMLEFSGYRTPTQIYAHGFLTVNGQKMSKSRGTFITAESYLKQCLNPEWLRYYYAAKLNDSMEDIDLNFEDFVARVNSDLVGKYVNIASRCAGFIIKKFGGELTHNISEASRKWFNQFLFCELGEGDTFLGRHMSIANFYERREFSKAIKEIMSAADVANQYVDRMKPWVLAKDSRNDRELHEVCSVALNMFRMLTVYLKPVLPKLAMEAEQFLGLDPLTWKDANSQHRLLPEGHRINDYEHLMTRIDPKQIEMLTNANKESLAPAESQQAAQAVETMEKNSSATPAPAKAGEAGQASASTISIEDFGKIDLRVAKILDAEHVPGADKLLKLTLDIASEQRTVFAGIKSAYDPEQLKGRLTIMVANLAPRKMKFGVSEGMVLAAGDGDGPYLLSPDEGARPGMKVK</sequence>
<feature type="binding site" evidence="16">
    <location>
        <position position="195"/>
    </location>
    <ligand>
        <name>Zn(2+)</name>
        <dbReference type="ChEBI" id="CHEBI:29105"/>
    </ligand>
</feature>
<dbReference type="HAMAP" id="MF_00098">
    <property type="entry name" value="Met_tRNA_synth_type1"/>
    <property type="match status" value="1"/>
</dbReference>
<comment type="function">
    <text evidence="1 16">Is required not only for elongation of protein synthesis but also for the initiation of all mRNA translation through initiator tRNA(fMet) aminoacylation.</text>
</comment>
<feature type="binding site" evidence="16">
    <location>
        <position position="389"/>
    </location>
    <ligand>
        <name>ATP</name>
        <dbReference type="ChEBI" id="CHEBI:30616"/>
    </ligand>
</feature>
<evidence type="ECO:0000313" key="19">
    <source>
        <dbReference type="EMBL" id="SEN58126.1"/>
    </source>
</evidence>
<proteinExistence type="inferred from homology"/>
<dbReference type="NCBIfam" id="TIGR00399">
    <property type="entry name" value="metG_C_term"/>
    <property type="match status" value="1"/>
</dbReference>
<dbReference type="Proteomes" id="UP000183898">
    <property type="component" value="Unassembled WGS sequence"/>
</dbReference>
<dbReference type="SUPFAM" id="SSF57770">
    <property type="entry name" value="Methionyl-tRNA synthetase (MetRS), Zn-domain"/>
    <property type="match status" value="1"/>
</dbReference>
<dbReference type="PRINTS" id="PR01041">
    <property type="entry name" value="TRNASYNTHMET"/>
</dbReference>
<dbReference type="SUPFAM" id="SSF50249">
    <property type="entry name" value="Nucleic acid-binding proteins"/>
    <property type="match status" value="1"/>
</dbReference>
<dbReference type="NCBIfam" id="NF001100">
    <property type="entry name" value="PRK00133.1"/>
    <property type="match status" value="1"/>
</dbReference>
<evidence type="ECO:0000256" key="2">
    <source>
        <dbReference type="ARBA" id="ARBA00004496"/>
    </source>
</evidence>
<dbReference type="GO" id="GO:0005524">
    <property type="term" value="F:ATP binding"/>
    <property type="evidence" value="ECO:0007669"/>
    <property type="project" value="UniProtKB-UniRule"/>
</dbReference>
<dbReference type="Gene3D" id="2.20.28.20">
    <property type="entry name" value="Methionyl-tRNA synthetase, Zn-domain"/>
    <property type="match status" value="1"/>
</dbReference>
<comment type="subcellular location">
    <subcellularLocation>
        <location evidence="2 16">Cytoplasm</location>
    </subcellularLocation>
</comment>
<keyword evidence="13 16" id="KW-0648">Protein biosynthesis</keyword>
<dbReference type="GO" id="GO:0004825">
    <property type="term" value="F:methionine-tRNA ligase activity"/>
    <property type="evidence" value="ECO:0007669"/>
    <property type="project" value="UniProtKB-UniRule"/>
</dbReference>
<dbReference type="GO" id="GO:0006431">
    <property type="term" value="P:methionyl-tRNA aminoacylation"/>
    <property type="evidence" value="ECO:0007669"/>
    <property type="project" value="UniProtKB-UniRule"/>
</dbReference>
<dbReference type="FunFam" id="2.20.28.20:FF:000001">
    <property type="entry name" value="Methionine--tRNA ligase"/>
    <property type="match status" value="1"/>
</dbReference>
<dbReference type="Pfam" id="PF01588">
    <property type="entry name" value="tRNA_bind"/>
    <property type="match status" value="1"/>
</dbReference>
<dbReference type="InterPro" id="IPR014729">
    <property type="entry name" value="Rossmann-like_a/b/a_fold"/>
</dbReference>
<dbReference type="EC" id="6.1.1.10" evidence="16"/>
<evidence type="ECO:0000256" key="6">
    <source>
        <dbReference type="ARBA" id="ARBA00022555"/>
    </source>
</evidence>
<feature type="region of interest" description="Disordered" evidence="17">
    <location>
        <begin position="620"/>
        <end position="658"/>
    </location>
</feature>
<dbReference type="InterPro" id="IPR014758">
    <property type="entry name" value="Met-tRNA_synth"/>
</dbReference>
<dbReference type="GO" id="GO:0005829">
    <property type="term" value="C:cytosol"/>
    <property type="evidence" value="ECO:0007669"/>
    <property type="project" value="TreeGrafter"/>
</dbReference>
<dbReference type="AlphaFoldDB" id="A0A1H8HQD3"/>
<evidence type="ECO:0000256" key="8">
    <source>
        <dbReference type="ARBA" id="ARBA00022723"/>
    </source>
</evidence>
<protein>
    <recommendedName>
        <fullName evidence="16">Methionine--tRNA ligase</fullName>
        <ecNumber evidence="16">6.1.1.10</ecNumber>
    </recommendedName>
    <alternativeName>
        <fullName evidence="16">Methionyl-tRNA synthetase</fullName>
        <shortName evidence="16">MetRS</shortName>
    </alternativeName>
</protein>
<dbReference type="InterPro" id="IPR002547">
    <property type="entry name" value="tRNA-bd_dom"/>
</dbReference>
<evidence type="ECO:0000256" key="4">
    <source>
        <dbReference type="ARBA" id="ARBA00011738"/>
    </source>
</evidence>
<dbReference type="Gene3D" id="3.40.50.620">
    <property type="entry name" value="HUPs"/>
    <property type="match status" value="1"/>
</dbReference>
<dbReference type="Pfam" id="PF19303">
    <property type="entry name" value="Anticodon_3"/>
    <property type="match status" value="1"/>
</dbReference>
<evidence type="ECO:0000256" key="16">
    <source>
        <dbReference type="HAMAP-Rule" id="MF_00098"/>
    </source>
</evidence>
<evidence type="ECO:0000256" key="9">
    <source>
        <dbReference type="ARBA" id="ARBA00022741"/>
    </source>
</evidence>
<evidence type="ECO:0000256" key="15">
    <source>
        <dbReference type="ARBA" id="ARBA00047364"/>
    </source>
</evidence>
<evidence type="ECO:0000256" key="10">
    <source>
        <dbReference type="ARBA" id="ARBA00022833"/>
    </source>
</evidence>
<dbReference type="Pfam" id="PF09334">
    <property type="entry name" value="tRNA-synt_1g"/>
    <property type="match status" value="1"/>
</dbReference>
<evidence type="ECO:0000259" key="18">
    <source>
        <dbReference type="PROSITE" id="PS50886"/>
    </source>
</evidence>
<dbReference type="GO" id="GO:0000049">
    <property type="term" value="F:tRNA binding"/>
    <property type="evidence" value="ECO:0007669"/>
    <property type="project" value="UniProtKB-UniRule"/>
</dbReference>
<keyword evidence="7 16" id="KW-0436">Ligase</keyword>
<comment type="subunit">
    <text evidence="4 16">Homodimer.</text>
</comment>
<keyword evidence="12 16" id="KW-0694">RNA-binding</keyword>
<dbReference type="GO" id="GO:0046872">
    <property type="term" value="F:metal ion binding"/>
    <property type="evidence" value="ECO:0007669"/>
    <property type="project" value="UniProtKB-KW"/>
</dbReference>
<dbReference type="PROSITE" id="PS50886">
    <property type="entry name" value="TRBD"/>
    <property type="match status" value="1"/>
</dbReference>
<dbReference type="CDD" id="cd02800">
    <property type="entry name" value="tRNA_bind_EcMetRS_like"/>
    <property type="match status" value="1"/>
</dbReference>
<evidence type="ECO:0000256" key="7">
    <source>
        <dbReference type="ARBA" id="ARBA00022598"/>
    </source>
</evidence>
<evidence type="ECO:0000256" key="3">
    <source>
        <dbReference type="ARBA" id="ARBA00008258"/>
    </source>
</evidence>
<comment type="cofactor">
    <cofactor evidence="16">
        <name>Zn(2+)</name>
        <dbReference type="ChEBI" id="CHEBI:29105"/>
    </cofactor>
    <text evidence="16">Binds 1 zinc ion per subunit.</text>
</comment>
<dbReference type="InterPro" id="IPR033911">
    <property type="entry name" value="MetRS_core"/>
</dbReference>
<keyword evidence="10 16" id="KW-0862">Zinc</keyword>
<comment type="catalytic activity">
    <reaction evidence="15 16">
        <text>tRNA(Met) + L-methionine + ATP = L-methionyl-tRNA(Met) + AMP + diphosphate</text>
        <dbReference type="Rhea" id="RHEA:13481"/>
        <dbReference type="Rhea" id="RHEA-COMP:9667"/>
        <dbReference type="Rhea" id="RHEA-COMP:9698"/>
        <dbReference type="ChEBI" id="CHEBI:30616"/>
        <dbReference type="ChEBI" id="CHEBI:33019"/>
        <dbReference type="ChEBI" id="CHEBI:57844"/>
        <dbReference type="ChEBI" id="CHEBI:78442"/>
        <dbReference type="ChEBI" id="CHEBI:78530"/>
        <dbReference type="ChEBI" id="CHEBI:456215"/>
        <dbReference type="EC" id="6.1.1.10"/>
    </reaction>
</comment>
<dbReference type="NCBIfam" id="TIGR00398">
    <property type="entry name" value="metG"/>
    <property type="match status" value="1"/>
</dbReference>
<keyword evidence="9 16" id="KW-0547">Nucleotide-binding</keyword>
<dbReference type="EMBL" id="FOCT01000005">
    <property type="protein sequence ID" value="SEN58126.1"/>
    <property type="molecule type" value="Genomic_DNA"/>
</dbReference>
<keyword evidence="5 16" id="KW-0963">Cytoplasm</keyword>
<feature type="domain" description="TRNA-binding" evidence="18">
    <location>
        <begin position="666"/>
        <end position="766"/>
    </location>
</feature>
<dbReference type="Gene3D" id="1.10.730.10">
    <property type="entry name" value="Isoleucyl-tRNA Synthetase, Domain 1"/>
    <property type="match status" value="1"/>
</dbReference>
<dbReference type="InterPro" id="IPR029038">
    <property type="entry name" value="MetRS_Zn"/>
</dbReference>
<dbReference type="CDD" id="cd07957">
    <property type="entry name" value="Anticodon_Ia_Met"/>
    <property type="match status" value="1"/>
</dbReference>
<dbReference type="InterPro" id="IPR041872">
    <property type="entry name" value="Anticodon_Met"/>
</dbReference>
<dbReference type="PANTHER" id="PTHR45765">
    <property type="entry name" value="METHIONINE--TRNA LIGASE"/>
    <property type="match status" value="1"/>
</dbReference>
<dbReference type="InterPro" id="IPR015413">
    <property type="entry name" value="Methionyl/Leucyl_tRNA_Synth"/>
</dbReference>
<evidence type="ECO:0000256" key="5">
    <source>
        <dbReference type="ARBA" id="ARBA00022490"/>
    </source>
</evidence>
<name>A0A1H8HQD3_9PROT</name>
<gene>
    <name evidence="16" type="primary">metG</name>
    <name evidence="19" type="ORF">SAMN05216404_105197</name>
</gene>
<evidence type="ECO:0000256" key="17">
    <source>
        <dbReference type="SAM" id="MobiDB-lite"/>
    </source>
</evidence>
<feature type="binding site" evidence="16">
    <location>
        <position position="198"/>
    </location>
    <ligand>
        <name>Zn(2+)</name>
        <dbReference type="ChEBI" id="CHEBI:29105"/>
    </ligand>
</feature>
<dbReference type="InterPro" id="IPR001412">
    <property type="entry name" value="aa-tRNA-synth_I_CS"/>
</dbReference>
<feature type="short sequence motif" description="'KMSKS' region" evidence="16">
    <location>
        <begin position="386"/>
        <end position="390"/>
    </location>
</feature>
<keyword evidence="14 16" id="KW-0030">Aminoacyl-tRNA synthetase</keyword>
<reference evidence="19" key="1">
    <citation type="submission" date="2016-10" db="EMBL/GenBank/DDBJ databases">
        <authorList>
            <person name="de Groot N.N."/>
        </authorList>
    </citation>
    <scope>NUCLEOTIDE SEQUENCE [LARGE SCALE GENOMIC DNA]</scope>
    <source>
        <strain evidence="19">Nl18</strain>
    </source>
</reference>
<dbReference type="InterPro" id="IPR023458">
    <property type="entry name" value="Met-tRNA_ligase_1"/>
</dbReference>
<evidence type="ECO:0000256" key="1">
    <source>
        <dbReference type="ARBA" id="ARBA00003314"/>
    </source>
</evidence>
<dbReference type="InterPro" id="IPR012340">
    <property type="entry name" value="NA-bd_OB-fold"/>
</dbReference>
<dbReference type="SUPFAM" id="SSF52374">
    <property type="entry name" value="Nucleotidylyl transferase"/>
    <property type="match status" value="1"/>
</dbReference>
<feature type="short sequence motif" description="'HIGH' region" evidence="16">
    <location>
        <begin position="51"/>
        <end position="61"/>
    </location>
</feature>
<evidence type="ECO:0000256" key="12">
    <source>
        <dbReference type="ARBA" id="ARBA00022884"/>
    </source>
</evidence>
<dbReference type="Gene3D" id="2.40.50.140">
    <property type="entry name" value="Nucleic acid-binding proteins"/>
    <property type="match status" value="1"/>
</dbReference>
<keyword evidence="11 16" id="KW-0067">ATP-binding</keyword>
<dbReference type="FunFam" id="2.40.50.140:FF:000042">
    <property type="entry name" value="Methionine--tRNA ligase"/>
    <property type="match status" value="1"/>
</dbReference>
<keyword evidence="8 16" id="KW-0479">Metal-binding</keyword>
<dbReference type="PANTHER" id="PTHR45765:SF1">
    <property type="entry name" value="METHIONINE--TRNA LIGASE, CYTOPLASMIC"/>
    <property type="match status" value="1"/>
</dbReference>
<organism evidence="19">
    <name type="scientific">Nitrosospira multiformis</name>
    <dbReference type="NCBI Taxonomy" id="1231"/>
    <lineage>
        <taxon>Bacteria</taxon>
        <taxon>Pseudomonadati</taxon>
        <taxon>Pseudomonadota</taxon>
        <taxon>Betaproteobacteria</taxon>
        <taxon>Nitrosomonadales</taxon>
        <taxon>Nitrosomonadaceae</taxon>
        <taxon>Nitrosospira</taxon>
    </lineage>
</organism>
<accession>A0A1H8HQD3</accession>
<dbReference type="InterPro" id="IPR004495">
    <property type="entry name" value="Met-tRNA-synth_bsu_C"/>
</dbReference>
<dbReference type="SUPFAM" id="SSF47323">
    <property type="entry name" value="Anticodon-binding domain of a subclass of class I aminoacyl-tRNA synthetases"/>
    <property type="match status" value="1"/>
</dbReference>
<feature type="binding site" evidence="16">
    <location>
        <position position="185"/>
    </location>
    <ligand>
        <name>Zn(2+)</name>
        <dbReference type="ChEBI" id="CHEBI:29105"/>
    </ligand>
</feature>
<evidence type="ECO:0000256" key="11">
    <source>
        <dbReference type="ARBA" id="ARBA00022840"/>
    </source>
</evidence>